<accession>A0A4S8IK84</accession>
<dbReference type="PANTHER" id="PTHR31563">
    <property type="entry name" value="ION CHANNEL POLLUX-RELATED"/>
    <property type="match status" value="1"/>
</dbReference>
<feature type="domain" description="Barwin" evidence="8">
    <location>
        <begin position="1017"/>
        <end position="1138"/>
    </location>
</feature>
<evidence type="ECO:0000256" key="3">
    <source>
        <dbReference type="ARBA" id="ARBA00022692"/>
    </source>
</evidence>
<evidence type="ECO:0000313" key="11">
    <source>
        <dbReference type="Proteomes" id="UP000317650"/>
    </source>
</evidence>
<evidence type="ECO:0000259" key="9">
    <source>
        <dbReference type="PROSITE" id="PS51201"/>
    </source>
</evidence>
<dbReference type="SUPFAM" id="SSF81324">
    <property type="entry name" value="Voltage-gated potassium channels"/>
    <property type="match status" value="1"/>
</dbReference>
<sequence length="1283" mass="144557">MGSQLLWPVTCSWPSLRPLPRTLPTCAIRHCSLTNRNSLHFQCHCTQSSVTCASYLQKYSSGKTMIKSATRLDNIRTLSLHILRFRSLITNSANNTSKNIIFDKNYIVFQVKVLLHCVSFYFLSRLAWSNTIHLVLRTICTLPWCGSTLPFACLSNSSSINKPIPLQLNVSFPSFQELKWSIARLYYLFNIQLERNIGMFFVALLVACFSFVMIGGILFYKFRNKDQSLEDCFWEAWACLCTSSTHLRQKTRVERILGLVLAIWGILFYSRLLSTMSEQFRNNMEKIREGAQLQVMEKDHIIICGVNSHLTFILKQLNKFHESAIRLGTATVRKQRILLLSDLPRKQIEKLGDSITKDLDHIDLLTKSCSLSLTKSFERAAVDKARSIIILPTKNDRYEVDTDAFLSLIALQPLPNVASVPTIVEASSSTTSELLKSITGLNVQPVEMVASKLFVQCSRQKGLLKVYRHLLNYRKNVFNLCSFSCLIDSKYKYARQAIQEAVVCGLFRSGKIYFHPNDDEVITQTDKLLLIAPVYGKKMPQMLLPDASNLQHTSNYQNLECSETEVCFDTKIRKSRLENIVKRPSKSSSKTSDWHLGPRECIFMIGWRPRVADMIREYDYYLGPGSTLEILSEASISERNSIVNPVLQSQLKNVTVSHRMGNPMYYETLKEAILNIRNSSLKGDDVPLSIVVISDKEWLAGDPSQADKQTTYSLLLAEIICKKHGIKVENLVAEIVDTRLGKQISRIRPSLSFIGAEEVMSLVTAQVAESAELNEVWKDILNAEGDEIYLKDISFYMKEGETPSFLELSERAILRREVAIGYVKGNKQVINPRNKREPLFLEKTDLLIVISELEGEQLLIVWDFILVLLEKCNTLTHFNQILAQDSLMKMSVLGLWRCCFCPAGWKRASIHLPNHRISCHLLEHSTTKGGPRLRRASRFIFLVKLAPIFRSRGKQTRHANWLIFRANPRKLAPATPINAGLRAATVFIRSKAVMTMSAKVSSVVAVLLCVAAAASAQQASNVRATYHYYYPAQNNWDLNRVSAYCATWDANKPLAWRKKYGWTAFCGPVGPTGRGACGKCLRVTNTATGTQATVRIVDQCANGGLDLDQGVFSQLDTDGGGYNRGHLIVNYQFVSSVVAVLLCVAAAASAQQASNVRATYHYYYPAQNNWDLNRVNAYCATWDANKPLAWRKKYGWTAYCGPVSPTGRDACGKCLRVTNKATGTQATVRIVDQCANGGLDLDQGRAEERPFPTQQEEERRMNLTHCLNFPFEGEIKAVAGDQD</sequence>
<evidence type="ECO:0000256" key="7">
    <source>
        <dbReference type="SAM" id="Phobius"/>
    </source>
</evidence>
<evidence type="ECO:0000259" key="8">
    <source>
        <dbReference type="PROSITE" id="PS51174"/>
    </source>
</evidence>
<dbReference type="CDD" id="cd22777">
    <property type="entry name" value="DPBB_barwin-like"/>
    <property type="match status" value="1"/>
</dbReference>
<dbReference type="InterPro" id="IPR003148">
    <property type="entry name" value="RCK_N"/>
</dbReference>
<evidence type="ECO:0000256" key="5">
    <source>
        <dbReference type="ARBA" id="ARBA00023136"/>
    </source>
</evidence>
<dbReference type="Pfam" id="PF06241">
    <property type="entry name" value="Castor_Poll_mid"/>
    <property type="match status" value="1"/>
</dbReference>
<evidence type="ECO:0000256" key="1">
    <source>
        <dbReference type="ARBA" id="ARBA00004141"/>
    </source>
</evidence>
<dbReference type="PRINTS" id="PR00602">
    <property type="entry name" value="BARWIN"/>
</dbReference>
<dbReference type="EMBL" id="PYDT01000009">
    <property type="protein sequence ID" value="THU48805.1"/>
    <property type="molecule type" value="Genomic_DNA"/>
</dbReference>
<keyword evidence="5 7" id="KW-0472">Membrane</keyword>
<name>A0A4S8IK84_MUSBA</name>
<dbReference type="PROSITE" id="PS00771">
    <property type="entry name" value="BARWIN_1"/>
    <property type="match status" value="2"/>
</dbReference>
<comment type="similarity">
    <text evidence="2">Belongs to the castor/pollux (TC 1.A.1.23) family.</text>
</comment>
<dbReference type="InterPro" id="IPR044849">
    <property type="entry name" value="CASTOR/POLLUX/SYM8-like"/>
</dbReference>
<evidence type="ECO:0000256" key="6">
    <source>
        <dbReference type="ARBA" id="ARBA00023157"/>
    </source>
</evidence>
<dbReference type="SUPFAM" id="SSF50685">
    <property type="entry name" value="Barwin-like endoglucanases"/>
    <property type="match status" value="2"/>
</dbReference>
<proteinExistence type="inferred from homology"/>
<organism evidence="10 11">
    <name type="scientific">Musa balbisiana</name>
    <name type="common">Banana</name>
    <dbReference type="NCBI Taxonomy" id="52838"/>
    <lineage>
        <taxon>Eukaryota</taxon>
        <taxon>Viridiplantae</taxon>
        <taxon>Streptophyta</taxon>
        <taxon>Embryophyta</taxon>
        <taxon>Tracheophyta</taxon>
        <taxon>Spermatophyta</taxon>
        <taxon>Magnoliopsida</taxon>
        <taxon>Liliopsida</taxon>
        <taxon>Zingiberales</taxon>
        <taxon>Musaceae</taxon>
        <taxon>Musa</taxon>
    </lineage>
</organism>
<dbReference type="GO" id="GO:0006813">
    <property type="term" value="P:potassium ion transport"/>
    <property type="evidence" value="ECO:0007669"/>
    <property type="project" value="InterPro"/>
</dbReference>
<dbReference type="STRING" id="52838.A0A4S8IK84"/>
<dbReference type="InterPro" id="IPR036908">
    <property type="entry name" value="RlpA-like_sf"/>
</dbReference>
<dbReference type="Gene3D" id="2.40.40.10">
    <property type="entry name" value="RlpA-like domain"/>
    <property type="match status" value="2"/>
</dbReference>
<feature type="domain" description="Barwin" evidence="8">
    <location>
        <begin position="1151"/>
        <end position="1242"/>
    </location>
</feature>
<dbReference type="PROSITE" id="PS51201">
    <property type="entry name" value="RCK_N"/>
    <property type="match status" value="1"/>
</dbReference>
<gene>
    <name evidence="10" type="ORF">C4D60_Mb06t02870</name>
</gene>
<protein>
    <submittedName>
        <fullName evidence="10">Uncharacterized protein</fullName>
    </submittedName>
</protein>
<dbReference type="InterPro" id="IPR018226">
    <property type="entry name" value="Barwin_CS"/>
</dbReference>
<dbReference type="GO" id="GO:0042742">
    <property type="term" value="P:defense response to bacterium"/>
    <property type="evidence" value="ECO:0007669"/>
    <property type="project" value="InterPro"/>
</dbReference>
<dbReference type="Pfam" id="PF00967">
    <property type="entry name" value="Barwin"/>
    <property type="match status" value="2"/>
</dbReference>
<evidence type="ECO:0000256" key="2">
    <source>
        <dbReference type="ARBA" id="ARBA00008577"/>
    </source>
</evidence>
<dbReference type="PANTHER" id="PTHR31563:SF13">
    <property type="entry name" value="ION CHANNEL POLLUX-LIKE 1-RELATED"/>
    <property type="match status" value="1"/>
</dbReference>
<evidence type="ECO:0000313" key="10">
    <source>
        <dbReference type="EMBL" id="THU48805.1"/>
    </source>
</evidence>
<dbReference type="InterPro" id="IPR001153">
    <property type="entry name" value="Barwin_dom"/>
</dbReference>
<feature type="transmembrane region" description="Helical" evidence="7">
    <location>
        <begin position="256"/>
        <end position="274"/>
    </location>
</feature>
<comment type="subcellular location">
    <subcellularLocation>
        <location evidence="1">Membrane</location>
        <topology evidence="1">Multi-pass membrane protein</topology>
    </subcellularLocation>
</comment>
<feature type="transmembrane region" description="Helical" evidence="7">
    <location>
        <begin position="197"/>
        <end position="220"/>
    </location>
</feature>
<dbReference type="Gene3D" id="3.40.50.720">
    <property type="entry name" value="NAD(P)-binding Rossmann-like Domain"/>
    <property type="match status" value="1"/>
</dbReference>
<keyword evidence="6" id="KW-1015">Disulfide bond</keyword>
<dbReference type="GO" id="GO:0050832">
    <property type="term" value="P:defense response to fungus"/>
    <property type="evidence" value="ECO:0007669"/>
    <property type="project" value="InterPro"/>
</dbReference>
<dbReference type="Proteomes" id="UP000317650">
    <property type="component" value="Chromosome 6"/>
</dbReference>
<dbReference type="FunFam" id="2.40.40.10:FF:000007">
    <property type="entry name" value="Papaya barwin-like protein"/>
    <property type="match status" value="1"/>
</dbReference>
<evidence type="ECO:0000256" key="4">
    <source>
        <dbReference type="ARBA" id="ARBA00022989"/>
    </source>
</evidence>
<keyword evidence="4 7" id="KW-1133">Transmembrane helix</keyword>
<dbReference type="PROSITE" id="PS51174">
    <property type="entry name" value="BARWIN_3"/>
    <property type="match status" value="2"/>
</dbReference>
<dbReference type="InterPro" id="IPR010420">
    <property type="entry name" value="CASTOR/POLLUX/SYM8_dom"/>
</dbReference>
<dbReference type="GO" id="GO:0016020">
    <property type="term" value="C:membrane"/>
    <property type="evidence" value="ECO:0007669"/>
    <property type="project" value="UniProtKB-SubCell"/>
</dbReference>
<comment type="caution">
    <text evidence="10">The sequence shown here is derived from an EMBL/GenBank/DDBJ whole genome shotgun (WGS) entry which is preliminary data.</text>
</comment>
<reference evidence="10 11" key="1">
    <citation type="journal article" date="2019" name="Nat. Plants">
        <title>Genome sequencing of Musa balbisiana reveals subgenome evolution and function divergence in polyploid bananas.</title>
        <authorList>
            <person name="Yao X."/>
        </authorList>
    </citation>
    <scope>NUCLEOTIDE SEQUENCE [LARGE SCALE GENOMIC DNA]</scope>
    <source>
        <strain evidence="11">cv. DH-PKW</strain>
        <tissue evidence="10">Leaves</tissue>
    </source>
</reference>
<feature type="domain" description="RCK N-terminal" evidence="9">
    <location>
        <begin position="298"/>
        <end position="447"/>
    </location>
</feature>
<keyword evidence="11" id="KW-1185">Reference proteome</keyword>
<keyword evidence="3 7" id="KW-0812">Transmembrane</keyword>